<evidence type="ECO:0000256" key="1">
    <source>
        <dbReference type="PROSITE-ProRule" id="PRU00047"/>
    </source>
</evidence>
<organism evidence="3 4">
    <name type="scientific">Tritrichomonas musculus</name>
    <dbReference type="NCBI Taxonomy" id="1915356"/>
    <lineage>
        <taxon>Eukaryota</taxon>
        <taxon>Metamonada</taxon>
        <taxon>Parabasalia</taxon>
        <taxon>Tritrichomonadida</taxon>
        <taxon>Tritrichomonadidae</taxon>
        <taxon>Tritrichomonas</taxon>
    </lineage>
</organism>
<dbReference type="Proteomes" id="UP001470230">
    <property type="component" value="Unassembled WGS sequence"/>
</dbReference>
<reference evidence="3 4" key="1">
    <citation type="submission" date="2024-04" db="EMBL/GenBank/DDBJ databases">
        <title>Tritrichomonas musculus Genome.</title>
        <authorList>
            <person name="Alves-Ferreira E."/>
            <person name="Grigg M."/>
            <person name="Lorenzi H."/>
            <person name="Galac M."/>
        </authorList>
    </citation>
    <scope>NUCLEOTIDE SEQUENCE [LARGE SCALE GENOMIC DNA]</scope>
    <source>
        <strain evidence="3 4">EAF2021</strain>
    </source>
</reference>
<dbReference type="InterPro" id="IPR036875">
    <property type="entry name" value="Znf_CCHC_sf"/>
</dbReference>
<keyword evidence="1" id="KW-0479">Metal-binding</keyword>
<dbReference type="Pfam" id="PF00098">
    <property type="entry name" value="zf-CCHC"/>
    <property type="match status" value="2"/>
</dbReference>
<keyword evidence="1" id="KW-0863">Zinc-finger</keyword>
<dbReference type="Gene3D" id="4.10.60.10">
    <property type="entry name" value="Zinc finger, CCHC-type"/>
    <property type="match status" value="1"/>
</dbReference>
<proteinExistence type="predicted"/>
<feature type="domain" description="CCHC-type" evidence="2">
    <location>
        <begin position="9"/>
        <end position="24"/>
    </location>
</feature>
<dbReference type="SMART" id="SM00343">
    <property type="entry name" value="ZnF_C2HC"/>
    <property type="match status" value="2"/>
</dbReference>
<feature type="domain" description="CCHC-type" evidence="2">
    <location>
        <begin position="83"/>
        <end position="96"/>
    </location>
</feature>
<dbReference type="SUPFAM" id="SSF57756">
    <property type="entry name" value="Retrovirus zinc finger-like domains"/>
    <property type="match status" value="2"/>
</dbReference>
<evidence type="ECO:0000259" key="2">
    <source>
        <dbReference type="PROSITE" id="PS50158"/>
    </source>
</evidence>
<sequence>MNEDEFKSCFKCGKIGHIASECTDTQVPSEINTFETKIQNQINIIYSEALQNEKYQKDEFGPFLPNPPAEKNINHNWSNTVFCFNCGEPGHSEDECSHPSFESFYNVIKNSLETDNTEDGSKIKQEFESIWDNK</sequence>
<dbReference type="EMBL" id="JAPFFF010000007">
    <property type="protein sequence ID" value="KAK8886598.1"/>
    <property type="molecule type" value="Genomic_DNA"/>
</dbReference>
<evidence type="ECO:0000313" key="3">
    <source>
        <dbReference type="EMBL" id="KAK8886598.1"/>
    </source>
</evidence>
<keyword evidence="4" id="KW-1185">Reference proteome</keyword>
<protein>
    <recommendedName>
        <fullName evidence="2">CCHC-type domain-containing protein</fullName>
    </recommendedName>
</protein>
<accession>A0ABR2K646</accession>
<dbReference type="PROSITE" id="PS50158">
    <property type="entry name" value="ZF_CCHC"/>
    <property type="match status" value="2"/>
</dbReference>
<comment type="caution">
    <text evidence="3">The sequence shown here is derived from an EMBL/GenBank/DDBJ whole genome shotgun (WGS) entry which is preliminary data.</text>
</comment>
<evidence type="ECO:0000313" key="4">
    <source>
        <dbReference type="Proteomes" id="UP001470230"/>
    </source>
</evidence>
<keyword evidence="1" id="KW-0862">Zinc</keyword>
<dbReference type="InterPro" id="IPR001878">
    <property type="entry name" value="Znf_CCHC"/>
</dbReference>
<gene>
    <name evidence="3" type="ORF">M9Y10_042062</name>
</gene>
<name>A0ABR2K646_9EUKA</name>